<accession>A0A2W4QDG0</accession>
<dbReference type="EMBL" id="QJPH01000558">
    <property type="protein sequence ID" value="PZN70311.1"/>
    <property type="molecule type" value="Genomic_DNA"/>
</dbReference>
<dbReference type="AlphaFoldDB" id="A0A2W4QDG0"/>
<proteinExistence type="predicted"/>
<name>A0A2W4QDG0_9GAMM</name>
<evidence type="ECO:0000313" key="2">
    <source>
        <dbReference type="Proteomes" id="UP000249396"/>
    </source>
</evidence>
<gene>
    <name evidence="1" type="ORF">DM484_28550</name>
</gene>
<sequence length="286" mass="31287">MPNPLQNKPSCHHLALAFLAAALFTASVRSDETPKIPALDKPVGTSPWGFNLTTYLWLPGIDGSLSGDQRTGSVDVNFIDIVNKSRRVPLGFMGRFEAHYDRFAFYLDGNYINLQLNPVFGRVSEGINSELGLMDYGLMYRVFGVKASEIRDYQGKKRPNMLDVYVGARTLWLENSVSFSGPGGFIQLSPSTNHSFTSPLIGGRIAFDLTPNLYVLTNVNFGGFGVQGVDFTGGLMGEIGYRTTLFDIPTSVEAGYKAVRYRVDRDGPTATSATLNGPFIGLTGNW</sequence>
<protein>
    <submittedName>
        <fullName evidence="1">Uncharacterized protein</fullName>
    </submittedName>
</protein>
<comment type="caution">
    <text evidence="1">The sequence shown here is derived from an EMBL/GenBank/DDBJ whole genome shotgun (WGS) entry which is preliminary data.</text>
</comment>
<organism evidence="1 2">
    <name type="scientific">Candidatus Methylumidiphilus alinenensis</name>
    <dbReference type="NCBI Taxonomy" id="2202197"/>
    <lineage>
        <taxon>Bacteria</taxon>
        <taxon>Pseudomonadati</taxon>
        <taxon>Pseudomonadota</taxon>
        <taxon>Gammaproteobacteria</taxon>
        <taxon>Methylococcales</taxon>
        <taxon>Candidatus Methylumidiphilus</taxon>
    </lineage>
</organism>
<dbReference type="Proteomes" id="UP000249396">
    <property type="component" value="Unassembled WGS sequence"/>
</dbReference>
<evidence type="ECO:0000313" key="1">
    <source>
        <dbReference type="EMBL" id="PZN70311.1"/>
    </source>
</evidence>
<reference evidence="1 2" key="1">
    <citation type="journal article" date="2018" name="Aquat. Microb. Ecol.">
        <title>Gammaproteobacterial methanotrophs dominate.</title>
        <authorList>
            <person name="Rissanen A.J."/>
            <person name="Saarenheimo J."/>
            <person name="Tiirola M."/>
            <person name="Peura S."/>
            <person name="Aalto S.L."/>
            <person name="Karvinen A."/>
            <person name="Nykanen H."/>
        </authorList>
    </citation>
    <scope>NUCLEOTIDE SEQUENCE [LARGE SCALE GENOMIC DNA]</scope>
    <source>
        <strain evidence="1">AMbin10</strain>
    </source>
</reference>